<dbReference type="OrthoDB" id="444097at2759"/>
<evidence type="ECO:0000313" key="2">
    <source>
        <dbReference type="Proteomes" id="UP000604046"/>
    </source>
</evidence>
<dbReference type="AlphaFoldDB" id="A0A812UR20"/>
<comment type="caution">
    <text evidence="1">The sequence shown here is derived from an EMBL/GenBank/DDBJ whole genome shotgun (WGS) entry which is preliminary data.</text>
</comment>
<keyword evidence="2" id="KW-1185">Reference proteome</keyword>
<protein>
    <submittedName>
        <fullName evidence="1">BMY1 protein</fullName>
    </submittedName>
</protein>
<organism evidence="1 2">
    <name type="scientific">Symbiodinium natans</name>
    <dbReference type="NCBI Taxonomy" id="878477"/>
    <lineage>
        <taxon>Eukaryota</taxon>
        <taxon>Sar</taxon>
        <taxon>Alveolata</taxon>
        <taxon>Dinophyceae</taxon>
        <taxon>Suessiales</taxon>
        <taxon>Symbiodiniaceae</taxon>
        <taxon>Symbiodinium</taxon>
    </lineage>
</organism>
<gene>
    <name evidence="1" type="primary">BMY1</name>
    <name evidence="1" type="ORF">SNAT2548_LOCUS33642</name>
</gene>
<sequence length="146" mass="16493">MAAFVSHQWLAKHHPDPDLRQIRILQGALKLLLTSESGSVPLDIMTEGSVPNAKPLPMKDFQAKPLFLWYDYFSVPQLEDRKFYAAADERDGSQQALAINSIPAYVSRCRFFLALCPVVDCPWEDKVLSAASWSRRGWCRVPGDTI</sequence>
<evidence type="ECO:0000313" key="1">
    <source>
        <dbReference type="EMBL" id="CAE7590777.1"/>
    </source>
</evidence>
<accession>A0A812UR20</accession>
<dbReference type="EMBL" id="CAJNDS010002768">
    <property type="protein sequence ID" value="CAE7590777.1"/>
    <property type="molecule type" value="Genomic_DNA"/>
</dbReference>
<dbReference type="Proteomes" id="UP000604046">
    <property type="component" value="Unassembled WGS sequence"/>
</dbReference>
<reference evidence="1" key="1">
    <citation type="submission" date="2021-02" db="EMBL/GenBank/DDBJ databases">
        <authorList>
            <person name="Dougan E. K."/>
            <person name="Rhodes N."/>
            <person name="Thang M."/>
            <person name="Chan C."/>
        </authorList>
    </citation>
    <scope>NUCLEOTIDE SEQUENCE</scope>
</reference>
<proteinExistence type="predicted"/>
<name>A0A812UR20_9DINO</name>